<dbReference type="Pfam" id="PF04399">
    <property type="entry name" value="Glutaredoxin2_C"/>
    <property type="match status" value="1"/>
</dbReference>
<dbReference type="SUPFAM" id="SSF52833">
    <property type="entry name" value="Thioredoxin-like"/>
    <property type="match status" value="1"/>
</dbReference>
<dbReference type="Gene3D" id="1.20.1050.10">
    <property type="match status" value="1"/>
</dbReference>
<dbReference type="Proteomes" id="UP000305539">
    <property type="component" value="Unassembled WGS sequence"/>
</dbReference>
<dbReference type="InterPro" id="IPR004045">
    <property type="entry name" value="Glutathione_S-Trfase_N"/>
</dbReference>
<keyword evidence="3" id="KW-1185">Reference proteome</keyword>
<evidence type="ECO:0000313" key="2">
    <source>
        <dbReference type="EMBL" id="TKC83087.1"/>
    </source>
</evidence>
<dbReference type="Gene3D" id="3.40.30.10">
    <property type="entry name" value="Glutaredoxin"/>
    <property type="match status" value="1"/>
</dbReference>
<dbReference type="RefSeq" id="WP_136897900.1">
    <property type="nucleotide sequence ID" value="NZ_SWJE01000015.1"/>
</dbReference>
<dbReference type="PROSITE" id="PS50404">
    <property type="entry name" value="GST_NTER"/>
    <property type="match status" value="1"/>
</dbReference>
<reference evidence="2 3" key="1">
    <citation type="submission" date="2019-04" db="EMBL/GenBank/DDBJ databases">
        <title>Trinickia sp. 7GSK02, isolated from subtropical forest soil.</title>
        <authorList>
            <person name="Gao Z.-H."/>
            <person name="Qiu L.-H."/>
        </authorList>
    </citation>
    <scope>NUCLEOTIDE SEQUENCE [LARGE SCALE GENOMIC DNA]</scope>
    <source>
        <strain evidence="2 3">7GSK02</strain>
    </source>
</reference>
<accession>A0A4U1HSU4</accession>
<proteinExistence type="predicted"/>
<gene>
    <name evidence="2" type="ORF">FAZ69_25675</name>
</gene>
<name>A0A4U1HSU4_9BURK</name>
<dbReference type="Pfam" id="PF13417">
    <property type="entry name" value="GST_N_3"/>
    <property type="match status" value="1"/>
</dbReference>
<dbReference type="InterPro" id="IPR007494">
    <property type="entry name" value="Glutaredoxin2_C"/>
</dbReference>
<dbReference type="InterPro" id="IPR036282">
    <property type="entry name" value="Glutathione-S-Trfase_C_sf"/>
</dbReference>
<feature type="domain" description="GST N-terminal" evidence="1">
    <location>
        <begin position="1"/>
        <end position="78"/>
    </location>
</feature>
<protein>
    <recommendedName>
        <fullName evidence="1">GST N-terminal domain-containing protein</fullName>
    </recommendedName>
</protein>
<comment type="caution">
    <text evidence="2">The sequence shown here is derived from an EMBL/GenBank/DDBJ whole genome shotgun (WGS) entry which is preliminary data.</text>
</comment>
<dbReference type="EMBL" id="SWJE01000015">
    <property type="protein sequence ID" value="TKC83087.1"/>
    <property type="molecule type" value="Genomic_DNA"/>
</dbReference>
<dbReference type="InterPro" id="IPR036249">
    <property type="entry name" value="Thioredoxin-like_sf"/>
</dbReference>
<dbReference type="OrthoDB" id="9813092at2"/>
<evidence type="ECO:0000313" key="3">
    <source>
        <dbReference type="Proteomes" id="UP000305539"/>
    </source>
</evidence>
<dbReference type="SUPFAM" id="SSF47616">
    <property type="entry name" value="GST C-terminal domain-like"/>
    <property type="match status" value="1"/>
</dbReference>
<organism evidence="2 3">
    <name type="scientific">Trinickia terrae</name>
    <dbReference type="NCBI Taxonomy" id="2571161"/>
    <lineage>
        <taxon>Bacteria</taxon>
        <taxon>Pseudomonadati</taxon>
        <taxon>Pseudomonadota</taxon>
        <taxon>Betaproteobacteria</taxon>
        <taxon>Burkholderiales</taxon>
        <taxon>Burkholderiaceae</taxon>
        <taxon>Trinickia</taxon>
    </lineage>
</organism>
<sequence>MHTLYHFQHCPYCIRVRMALGYLHIEHTSIIVGYDDRATPEALTGVKMLPILTLPDGRSLNESLSIIQAVDPANSLCSDSPELPGAVLLAQRLGDAIHPLVIPYWVMLPEFSDSARRYFLDKQRKKRGSLAEILANRDPYRAALPRFFAELRPILAGRSHESSKLTIVDIVVAAHLWALYLVPEVQLPLWLHRYLQHVKEQTRFDYLGGLWSNPTSLGRLEGLPSDAVNA</sequence>
<dbReference type="AlphaFoldDB" id="A0A4U1HSU4"/>
<evidence type="ECO:0000259" key="1">
    <source>
        <dbReference type="PROSITE" id="PS50404"/>
    </source>
</evidence>